<feature type="chain" id="PRO_5040855784" description="FG-GAP repeat-containing protein" evidence="5">
    <location>
        <begin position="26"/>
        <end position="555"/>
    </location>
</feature>
<keyword evidence="7" id="KW-1185">Reference proteome</keyword>
<evidence type="ECO:0000256" key="1">
    <source>
        <dbReference type="ARBA" id="ARBA00022729"/>
    </source>
</evidence>
<dbReference type="SUPFAM" id="SSF69318">
    <property type="entry name" value="Integrin alpha N-terminal domain"/>
    <property type="match status" value="2"/>
</dbReference>
<evidence type="ECO:0000256" key="5">
    <source>
        <dbReference type="SAM" id="SignalP"/>
    </source>
</evidence>
<dbReference type="Proteomes" id="UP000053246">
    <property type="component" value="Unassembled WGS sequence"/>
</dbReference>
<dbReference type="InterPro" id="IPR013519">
    <property type="entry name" value="Int_alpha_beta-p"/>
</dbReference>
<protein>
    <recommendedName>
        <fullName evidence="8">FG-GAP repeat-containing protein</fullName>
    </recommendedName>
</protein>
<proteinExistence type="predicted"/>
<comment type="caution">
    <text evidence="6">The sequence shown here is derived from an EMBL/GenBank/DDBJ whole genome shotgun (WGS) entry which is preliminary data.</text>
</comment>
<dbReference type="PANTHER" id="PTHR23221:SF7">
    <property type="entry name" value="PHOSPHATIDYLINOSITOL-GLYCAN-SPECIFIC PHOSPHOLIPASE D"/>
    <property type="match status" value="1"/>
</dbReference>
<sequence>MRRRLAGVSVSVVAASLMVSPPAQAAAEEVRTITREDVILQYQRVPKAVTPVKGTGPTRSDFDGDGVDDVAAASDLSQSGLPHQATGVVVVRYSSAPHVDYFAGVLSSDGGCGCFGMALAAGDFNGDGYDDLAIGDSDEVDPGNKTHAGGVWVIPGSRTGLVVNSAQHFNQSSPGVPGAAEDYDWFGAALAAGDINGDGRDDLAIGAYGESIGKVREAGAVTVLYGGVGGLRTAGAQQLHQNLAAVPGAAERGDHFGFTLAIGKVNENRYADLVIGAPHENDGQTWNGSGMVTLMWGAKTGVKLSGATSVTGAGVYKATGRQDTIAWYLGEALAIGDVNGDGLGEVIAGAPGAQTPHLNGGLIAAFTGRTGGAGLSGTAVKIITQRTAGVPGSPEQEDRFGAALAVGDVTGDGRADVLVGAPGESIGTKTKAGTIALLRGSASGLTGTGAQGFDQDHAVVPGGAERGDHFGASVAILNLDGKGPLDAIVASTGEEVAGDQAGYPSGTLSRFHGASGGLVPQAGSWSGASLRTDRIWPLRYGARIAGPVSGGPRYF</sequence>
<dbReference type="EMBL" id="LMWI01000002">
    <property type="protein sequence ID" value="KUJ46772.1"/>
    <property type="molecule type" value="Genomic_DNA"/>
</dbReference>
<organism evidence="6 7">
    <name type="scientific">Micromonospora maris</name>
    <dbReference type="NCBI Taxonomy" id="1003110"/>
    <lineage>
        <taxon>Bacteria</taxon>
        <taxon>Bacillati</taxon>
        <taxon>Actinomycetota</taxon>
        <taxon>Actinomycetes</taxon>
        <taxon>Micromonosporales</taxon>
        <taxon>Micromonosporaceae</taxon>
        <taxon>Micromonospora</taxon>
    </lineage>
</organism>
<evidence type="ECO:0000256" key="3">
    <source>
        <dbReference type="ARBA" id="ARBA00022801"/>
    </source>
</evidence>
<name>A0A9X0I4R9_9ACTN</name>
<dbReference type="Gene3D" id="2.130.10.130">
    <property type="entry name" value="Integrin alpha, N-terminal"/>
    <property type="match status" value="3"/>
</dbReference>
<dbReference type="RefSeq" id="WP_043722262.1">
    <property type="nucleotide sequence ID" value="NZ_LMWI01000002.1"/>
</dbReference>
<dbReference type="PRINTS" id="PR01185">
    <property type="entry name" value="INTEGRINA"/>
</dbReference>
<keyword evidence="3" id="KW-0378">Hydrolase</keyword>
<gene>
    <name evidence="6" type="ORF">ADL17_28285</name>
</gene>
<feature type="signal peptide" evidence="5">
    <location>
        <begin position="1"/>
        <end position="25"/>
    </location>
</feature>
<evidence type="ECO:0000256" key="4">
    <source>
        <dbReference type="ARBA" id="ARBA00023180"/>
    </source>
</evidence>
<dbReference type="PANTHER" id="PTHR23221">
    <property type="entry name" value="GLYCOSYLPHOSPHATIDYLINOSITOL PHOSPHOLIPASE D"/>
    <property type="match status" value="1"/>
</dbReference>
<dbReference type="AlphaFoldDB" id="A0A9X0I4R9"/>
<reference evidence="6 7" key="1">
    <citation type="submission" date="2015-10" db="EMBL/GenBank/DDBJ databases">
        <authorList>
            <person name="Ju K.-S."/>
            <person name="Doroghazi J.R."/>
            <person name="Metcalf W.W."/>
        </authorList>
    </citation>
    <scope>NUCLEOTIDE SEQUENCE [LARGE SCALE GENOMIC DNA]</scope>
    <source>
        <strain evidence="6 7">NRRL B-24793</strain>
    </source>
</reference>
<evidence type="ECO:0000313" key="6">
    <source>
        <dbReference type="EMBL" id="KUJ46772.1"/>
    </source>
</evidence>
<keyword evidence="2" id="KW-0677">Repeat</keyword>
<keyword evidence="4" id="KW-0325">Glycoprotein</keyword>
<evidence type="ECO:0008006" key="8">
    <source>
        <dbReference type="Google" id="ProtNLM"/>
    </source>
</evidence>
<dbReference type="GO" id="GO:0008305">
    <property type="term" value="C:integrin complex"/>
    <property type="evidence" value="ECO:0007669"/>
    <property type="project" value="InterPro"/>
</dbReference>
<dbReference type="SMART" id="SM00191">
    <property type="entry name" value="Int_alpha"/>
    <property type="match status" value="5"/>
</dbReference>
<dbReference type="InterPro" id="IPR013517">
    <property type="entry name" value="FG-GAP"/>
</dbReference>
<dbReference type="GO" id="GO:0016787">
    <property type="term" value="F:hydrolase activity"/>
    <property type="evidence" value="ECO:0007669"/>
    <property type="project" value="UniProtKB-KW"/>
</dbReference>
<evidence type="ECO:0000256" key="2">
    <source>
        <dbReference type="ARBA" id="ARBA00022737"/>
    </source>
</evidence>
<dbReference type="InterPro" id="IPR000413">
    <property type="entry name" value="Integrin_alpha"/>
</dbReference>
<dbReference type="Pfam" id="PF01839">
    <property type="entry name" value="FG-GAP"/>
    <property type="match status" value="4"/>
</dbReference>
<dbReference type="PROSITE" id="PS51470">
    <property type="entry name" value="FG_GAP"/>
    <property type="match status" value="4"/>
</dbReference>
<keyword evidence="1 5" id="KW-0732">Signal</keyword>
<dbReference type="GO" id="GO:0007155">
    <property type="term" value="P:cell adhesion"/>
    <property type="evidence" value="ECO:0007669"/>
    <property type="project" value="InterPro"/>
</dbReference>
<dbReference type="InterPro" id="IPR028994">
    <property type="entry name" value="Integrin_alpha_N"/>
</dbReference>
<accession>A0A9X0I4R9</accession>
<evidence type="ECO:0000313" key="7">
    <source>
        <dbReference type="Proteomes" id="UP000053246"/>
    </source>
</evidence>